<protein>
    <submittedName>
        <fullName evidence="2">Uncharacterized protein</fullName>
    </submittedName>
</protein>
<feature type="compositionally biased region" description="Low complexity" evidence="1">
    <location>
        <begin position="484"/>
        <end position="496"/>
    </location>
</feature>
<feature type="region of interest" description="Disordered" evidence="1">
    <location>
        <begin position="445"/>
        <end position="467"/>
    </location>
</feature>
<name>A0AAD4MY47_9BILA</name>
<feature type="compositionally biased region" description="Basic and acidic residues" evidence="1">
    <location>
        <begin position="36"/>
        <end position="57"/>
    </location>
</feature>
<feature type="compositionally biased region" description="Low complexity" evidence="1">
    <location>
        <begin position="600"/>
        <end position="611"/>
    </location>
</feature>
<feature type="compositionally biased region" description="Low complexity" evidence="1">
    <location>
        <begin position="234"/>
        <end position="249"/>
    </location>
</feature>
<feature type="compositionally biased region" description="Polar residues" evidence="1">
    <location>
        <begin position="502"/>
        <end position="520"/>
    </location>
</feature>
<feature type="compositionally biased region" description="Polar residues" evidence="1">
    <location>
        <begin position="62"/>
        <end position="75"/>
    </location>
</feature>
<evidence type="ECO:0000313" key="2">
    <source>
        <dbReference type="EMBL" id="KAI1711137.1"/>
    </source>
</evidence>
<evidence type="ECO:0000313" key="3">
    <source>
        <dbReference type="Proteomes" id="UP001201812"/>
    </source>
</evidence>
<feature type="region of interest" description="Disordered" evidence="1">
    <location>
        <begin position="402"/>
        <end position="424"/>
    </location>
</feature>
<feature type="region of interest" description="Disordered" evidence="1">
    <location>
        <begin position="479"/>
        <end position="521"/>
    </location>
</feature>
<keyword evidence="3" id="KW-1185">Reference proteome</keyword>
<feature type="compositionally biased region" description="Polar residues" evidence="1">
    <location>
        <begin position="661"/>
        <end position="671"/>
    </location>
</feature>
<feature type="region of interest" description="Disordered" evidence="1">
    <location>
        <begin position="320"/>
        <end position="366"/>
    </location>
</feature>
<feature type="compositionally biased region" description="Polar residues" evidence="1">
    <location>
        <begin position="445"/>
        <end position="461"/>
    </location>
</feature>
<feature type="compositionally biased region" description="Low complexity" evidence="1">
    <location>
        <begin position="171"/>
        <end position="218"/>
    </location>
</feature>
<feature type="compositionally biased region" description="Polar residues" evidence="1">
    <location>
        <begin position="332"/>
        <end position="365"/>
    </location>
</feature>
<feature type="region of interest" description="Disordered" evidence="1">
    <location>
        <begin position="1"/>
        <end position="250"/>
    </location>
</feature>
<feature type="region of interest" description="Disordered" evidence="1">
    <location>
        <begin position="600"/>
        <end position="742"/>
    </location>
</feature>
<feature type="compositionally biased region" description="Polar residues" evidence="1">
    <location>
        <begin position="627"/>
        <end position="640"/>
    </location>
</feature>
<feature type="compositionally biased region" description="Polar residues" evidence="1">
    <location>
        <begin position="718"/>
        <end position="728"/>
    </location>
</feature>
<feature type="compositionally biased region" description="Low complexity" evidence="1">
    <location>
        <begin position="729"/>
        <end position="742"/>
    </location>
</feature>
<feature type="compositionally biased region" description="Low complexity" evidence="1">
    <location>
        <begin position="403"/>
        <end position="422"/>
    </location>
</feature>
<feature type="compositionally biased region" description="Polar residues" evidence="1">
    <location>
        <begin position="7"/>
        <end position="32"/>
    </location>
</feature>
<feature type="compositionally biased region" description="Polar residues" evidence="1">
    <location>
        <begin position="109"/>
        <end position="125"/>
    </location>
</feature>
<dbReference type="EMBL" id="JAKKPZ010000023">
    <property type="protein sequence ID" value="KAI1711137.1"/>
    <property type="molecule type" value="Genomic_DNA"/>
</dbReference>
<dbReference type="AlphaFoldDB" id="A0AAD4MY47"/>
<feature type="compositionally biased region" description="Low complexity" evidence="1">
    <location>
        <begin position="672"/>
        <end position="681"/>
    </location>
</feature>
<dbReference type="Proteomes" id="UP001201812">
    <property type="component" value="Unassembled WGS sequence"/>
</dbReference>
<comment type="caution">
    <text evidence="2">The sequence shown here is derived from an EMBL/GenBank/DDBJ whole genome shotgun (WGS) entry which is preliminary data.</text>
</comment>
<organism evidence="2 3">
    <name type="scientific">Ditylenchus destructor</name>
    <dbReference type="NCBI Taxonomy" id="166010"/>
    <lineage>
        <taxon>Eukaryota</taxon>
        <taxon>Metazoa</taxon>
        <taxon>Ecdysozoa</taxon>
        <taxon>Nematoda</taxon>
        <taxon>Chromadorea</taxon>
        <taxon>Rhabditida</taxon>
        <taxon>Tylenchina</taxon>
        <taxon>Tylenchomorpha</taxon>
        <taxon>Sphaerularioidea</taxon>
        <taxon>Anguinidae</taxon>
        <taxon>Anguininae</taxon>
        <taxon>Ditylenchus</taxon>
    </lineage>
</organism>
<accession>A0AAD4MY47</accession>
<sequence>MNHNQHHSSSLGPSQSVCDHAPHSTQIRSTPLASEPKSRSETHNKESHKLTLFDDKGLFQAEASNDPTAPVTTNKIGRRRNTPQQSTTTVSNEFNQPAPATDRRRKNKSNQLNPVSEQSQTQKAPNANIDLTKPTVPALKGQIDSKQAGIQGGEAATVSAAAPPPKPHPSLIPSTTSANSSQQATTSAEEAPAPPSTSQSTSDSKPSDSKVSSDQQPSGCLSDSGAVVVADSEPQPSTSAAAASQAPSSKPLRVTLRLCAAAASKLRRLALHNPRTLRKLGITTVKIQSKPSREDSTTGNKKSLFEFESFSKEPQVIRLPQHLSPSPPRQVQPAQNLSQQSPTKSAQSVPLQAQSMDPNQQQQQYGGMVSAFQAQQRTPGPSAGMSGGYPPAQTQMQQNHMSMTRTTPPTPGHMMGPGAGHPVQQQQTIKSMPGTPTLAQQQMMQDRSGYMTGQDQQQEPDNNSPLLANLLRNNAPSQQNISTAQQHQMAQQQQMQRYGVPPQQQMHGGNGNVQQQFPTNQHPGMYPQPGQMQQHMMPGMSNSSGIPPQYMQHQHAMQMQQQMGRPGIMIQPGIHPLQGGMPPMMAQHGQHMQQIMPQGTIPPQQQIPQQMENPSADAPKPRKKRAMQQTQNDFYLQQQRVPPMPGFHTVPPGAQMGMPSQGAQYSQQQRMQSYPQYPSSGGYPGGGMQPQTPGSMIPGNIPANNNSSPGIPQGYGAGQQTPQPYGSHQQQSPMWQQQNVGF</sequence>
<gene>
    <name evidence="2" type="ORF">DdX_10389</name>
</gene>
<feature type="compositionally biased region" description="Polar residues" evidence="1">
    <location>
        <begin position="82"/>
        <end position="95"/>
    </location>
</feature>
<reference evidence="2" key="1">
    <citation type="submission" date="2022-01" db="EMBL/GenBank/DDBJ databases">
        <title>Genome Sequence Resource for Two Populations of Ditylenchus destructor, the Migratory Endoparasitic Phytonematode.</title>
        <authorList>
            <person name="Zhang H."/>
            <person name="Lin R."/>
            <person name="Xie B."/>
        </authorList>
    </citation>
    <scope>NUCLEOTIDE SEQUENCE</scope>
    <source>
        <strain evidence="2">BazhouSP</strain>
    </source>
</reference>
<evidence type="ECO:0000256" key="1">
    <source>
        <dbReference type="SAM" id="MobiDB-lite"/>
    </source>
</evidence>
<proteinExistence type="predicted"/>